<dbReference type="GO" id="GO:0016765">
    <property type="term" value="F:transferase activity, transferring alkyl or aryl (other than methyl) groups"/>
    <property type="evidence" value="ECO:0007669"/>
    <property type="project" value="InterPro"/>
</dbReference>
<evidence type="ECO:0000256" key="4">
    <source>
        <dbReference type="ARBA" id="ARBA00023136"/>
    </source>
</evidence>
<organism evidence="6 7">
    <name type="scientific">Pleurotus ostreatus</name>
    <name type="common">Oyster mushroom</name>
    <name type="synonym">White-rot fungus</name>
    <dbReference type="NCBI Taxonomy" id="5322"/>
    <lineage>
        <taxon>Eukaryota</taxon>
        <taxon>Fungi</taxon>
        <taxon>Dikarya</taxon>
        <taxon>Basidiomycota</taxon>
        <taxon>Agaricomycotina</taxon>
        <taxon>Agaricomycetes</taxon>
        <taxon>Agaricomycetidae</taxon>
        <taxon>Agaricales</taxon>
        <taxon>Pleurotineae</taxon>
        <taxon>Pleurotaceae</taxon>
        <taxon>Pleurotus</taxon>
    </lineage>
</organism>
<proteinExistence type="predicted"/>
<dbReference type="GeneID" id="59372190"/>
<keyword evidence="2 5" id="KW-0812">Transmembrane</keyword>
<accession>A0A8H6ZIU6</accession>
<dbReference type="Gene3D" id="1.10.357.140">
    <property type="entry name" value="UbiA prenyltransferase"/>
    <property type="match status" value="1"/>
</dbReference>
<feature type="transmembrane region" description="Helical" evidence="5">
    <location>
        <begin position="215"/>
        <end position="235"/>
    </location>
</feature>
<dbReference type="RefSeq" id="XP_036625636.1">
    <property type="nucleotide sequence ID" value="XM_036771990.1"/>
</dbReference>
<dbReference type="VEuPathDB" id="FungiDB:PC9H_002349"/>
<dbReference type="Pfam" id="PF01040">
    <property type="entry name" value="UbiA"/>
    <property type="match status" value="1"/>
</dbReference>
<evidence type="ECO:0000256" key="2">
    <source>
        <dbReference type="ARBA" id="ARBA00022692"/>
    </source>
</evidence>
<name>A0A8H6ZIU6_PLEOS</name>
<sequence>MATYSSRLPSPLKPLEHIWRTAYAFTKSDYKTVVFPVICYGIMAAPQMSITRLPHLAVWVWLHLLQFCAANQALSPEEDALNKPYRPIPAGLISIRGARVLRWLLVPVCLALSWTLDVIYPGISLAISFVVYNELGLDNYWYTKNFLNAVGLVSWNIGAAKIACAENVSLDQRAWFAPYVSTLLIATTIHIQDFRDEAGDRKQGRVTFPVVMPEFSRRMTFLIVAVWSFGLASYWNLSSVASPWFVTLGMYVALRVLQQRTEHEDKVSLRIYMFWLCVAQILPFWTRQMEGIAQPWLPNAQFGAIQNNDTF</sequence>
<gene>
    <name evidence="6" type="ORF">PC9H_002349</name>
</gene>
<evidence type="ECO:0000256" key="1">
    <source>
        <dbReference type="ARBA" id="ARBA00004141"/>
    </source>
</evidence>
<evidence type="ECO:0000256" key="3">
    <source>
        <dbReference type="ARBA" id="ARBA00022989"/>
    </source>
</evidence>
<keyword evidence="4 5" id="KW-0472">Membrane</keyword>
<dbReference type="OrthoDB" id="434972at2759"/>
<feature type="transmembrane region" description="Helical" evidence="5">
    <location>
        <begin position="269"/>
        <end position="286"/>
    </location>
</feature>
<dbReference type="PANTHER" id="PTHR42723">
    <property type="entry name" value="CHLOROPHYLL SYNTHASE"/>
    <property type="match status" value="1"/>
</dbReference>
<keyword evidence="3 5" id="KW-1133">Transmembrane helix</keyword>
<evidence type="ECO:0000313" key="7">
    <source>
        <dbReference type="Proteomes" id="UP000623687"/>
    </source>
</evidence>
<dbReference type="AlphaFoldDB" id="A0A8H6ZIU6"/>
<dbReference type="EMBL" id="JACETU010000011">
    <property type="protein sequence ID" value="KAF7416089.1"/>
    <property type="molecule type" value="Genomic_DNA"/>
</dbReference>
<dbReference type="InterPro" id="IPR044878">
    <property type="entry name" value="UbiA_sf"/>
</dbReference>
<comment type="caution">
    <text evidence="6">The sequence shown here is derived from an EMBL/GenBank/DDBJ whole genome shotgun (WGS) entry which is preliminary data.</text>
</comment>
<dbReference type="InterPro" id="IPR000537">
    <property type="entry name" value="UbiA_prenyltransferase"/>
</dbReference>
<comment type="subcellular location">
    <subcellularLocation>
        <location evidence="1">Membrane</location>
        <topology evidence="1">Multi-pass membrane protein</topology>
    </subcellularLocation>
</comment>
<evidence type="ECO:0000313" key="6">
    <source>
        <dbReference type="EMBL" id="KAF7416089.1"/>
    </source>
</evidence>
<dbReference type="InterPro" id="IPR050475">
    <property type="entry name" value="Prenyltransferase_related"/>
</dbReference>
<dbReference type="Proteomes" id="UP000623687">
    <property type="component" value="Unassembled WGS sequence"/>
</dbReference>
<evidence type="ECO:0000256" key="5">
    <source>
        <dbReference type="SAM" id="Phobius"/>
    </source>
</evidence>
<dbReference type="PANTHER" id="PTHR42723:SF1">
    <property type="entry name" value="CHLOROPHYLL SYNTHASE, CHLOROPLASTIC"/>
    <property type="match status" value="1"/>
</dbReference>
<protein>
    <submittedName>
        <fullName evidence="6">Uncharacterized protein</fullName>
    </submittedName>
</protein>
<dbReference type="CDD" id="cd13965">
    <property type="entry name" value="PT_UbiA_3"/>
    <property type="match status" value="1"/>
</dbReference>
<dbReference type="GO" id="GO:0016020">
    <property type="term" value="C:membrane"/>
    <property type="evidence" value="ECO:0007669"/>
    <property type="project" value="UniProtKB-SubCell"/>
</dbReference>
<reference evidence="6" key="1">
    <citation type="submission" date="2019-07" db="EMBL/GenBank/DDBJ databases">
        <authorList>
            <person name="Palmer J.M."/>
        </authorList>
    </citation>
    <scope>NUCLEOTIDE SEQUENCE</scope>
    <source>
        <strain evidence="6">PC9</strain>
    </source>
</reference>
<keyword evidence="7" id="KW-1185">Reference proteome</keyword>